<dbReference type="RefSeq" id="XP_016768262.1">
    <property type="nucleotide sequence ID" value="XM_016912773.2"/>
</dbReference>
<dbReference type="PROSITE" id="PS51013">
    <property type="entry name" value="PANNEXIN"/>
    <property type="match status" value="1"/>
</dbReference>
<evidence type="ECO:0000256" key="3">
    <source>
        <dbReference type="ARBA" id="ARBA00022448"/>
    </source>
</evidence>
<evidence type="ECO:0000256" key="12">
    <source>
        <dbReference type="RuleBase" id="RU010713"/>
    </source>
</evidence>
<keyword evidence="10 12" id="KW-0472">Membrane</keyword>
<dbReference type="InterPro" id="IPR000990">
    <property type="entry name" value="Innexin"/>
</dbReference>
<evidence type="ECO:0000256" key="8">
    <source>
        <dbReference type="ARBA" id="ARBA00022989"/>
    </source>
</evidence>
<feature type="transmembrane region" description="Helical" evidence="12">
    <location>
        <begin position="120"/>
        <end position="142"/>
    </location>
</feature>
<proteinExistence type="inferred from homology"/>
<dbReference type="OrthoDB" id="5867527at2759"/>
<evidence type="ECO:0000313" key="17">
    <source>
        <dbReference type="RefSeq" id="XP_026297065.1"/>
    </source>
</evidence>
<dbReference type="Pfam" id="PF00876">
    <property type="entry name" value="Innexin"/>
    <property type="match status" value="1"/>
</dbReference>
<dbReference type="EnsemblMetazoa" id="XM_026441278">
    <property type="protein sequence ID" value="XP_026297063"/>
    <property type="gene ID" value="LOC552285"/>
</dbReference>
<gene>
    <name evidence="13" type="primary">552285</name>
    <name evidence="12" type="synonym">inx</name>
    <name evidence="15 16 17" type="synonym">LOC552285</name>
</gene>
<evidence type="ECO:0000256" key="9">
    <source>
        <dbReference type="ARBA" id="ARBA00023065"/>
    </source>
</evidence>
<keyword evidence="11 12" id="KW-0407">Ion channel</keyword>
<keyword evidence="3 12" id="KW-0813">Transport</keyword>
<dbReference type="GO" id="GO:0034220">
    <property type="term" value="P:monoatomic ion transmembrane transport"/>
    <property type="evidence" value="ECO:0007669"/>
    <property type="project" value="UniProtKB-KW"/>
</dbReference>
<evidence type="ECO:0000313" key="13">
    <source>
        <dbReference type="EnsemblMetazoa" id="XP_016768262"/>
    </source>
</evidence>
<keyword evidence="9 12" id="KW-0406">Ion transport</keyword>
<dbReference type="OMA" id="QITWTNR"/>
<dbReference type="PANTHER" id="PTHR11893">
    <property type="entry name" value="INNEXIN"/>
    <property type="match status" value="1"/>
</dbReference>
<feature type="transmembrane region" description="Helical" evidence="12">
    <location>
        <begin position="204"/>
        <end position="225"/>
    </location>
</feature>
<keyword evidence="7" id="KW-0965">Cell junction</keyword>
<evidence type="ECO:0000256" key="11">
    <source>
        <dbReference type="ARBA" id="ARBA00023303"/>
    </source>
</evidence>
<evidence type="ECO:0000313" key="15">
    <source>
        <dbReference type="RefSeq" id="XP_016768262.1"/>
    </source>
</evidence>
<dbReference type="PRINTS" id="PR01262">
    <property type="entry name" value="INNEXIN"/>
</dbReference>
<evidence type="ECO:0000313" key="16">
    <source>
        <dbReference type="RefSeq" id="XP_026297063.1"/>
    </source>
</evidence>
<dbReference type="GO" id="GO:0007602">
    <property type="term" value="P:phototransduction"/>
    <property type="evidence" value="ECO:0007669"/>
    <property type="project" value="TreeGrafter"/>
</dbReference>
<organism evidence="13">
    <name type="scientific">Apis mellifera</name>
    <name type="common">Honeybee</name>
    <dbReference type="NCBI Taxonomy" id="7460"/>
    <lineage>
        <taxon>Eukaryota</taxon>
        <taxon>Metazoa</taxon>
        <taxon>Ecdysozoa</taxon>
        <taxon>Arthropoda</taxon>
        <taxon>Hexapoda</taxon>
        <taxon>Insecta</taxon>
        <taxon>Pterygota</taxon>
        <taxon>Neoptera</taxon>
        <taxon>Endopterygota</taxon>
        <taxon>Hymenoptera</taxon>
        <taxon>Apocrita</taxon>
        <taxon>Aculeata</taxon>
        <taxon>Apoidea</taxon>
        <taxon>Anthophila</taxon>
        <taxon>Apidae</taxon>
        <taxon>Apis</taxon>
    </lineage>
</organism>
<dbReference type="EnsemblMetazoa" id="XM_016912773">
    <property type="protein sequence ID" value="XP_016768262"/>
    <property type="gene ID" value="LOC552285"/>
</dbReference>
<accession>A0A7M7L3A6</accession>
<name>A0A7M7IGC7_APIME</name>
<dbReference type="RefSeq" id="XP_026297063.1">
    <property type="nucleotide sequence ID" value="XM_026441278.1"/>
</dbReference>
<reference evidence="15 16" key="2">
    <citation type="submission" date="2025-04" db="UniProtKB">
        <authorList>
            <consortium name="RefSeq"/>
        </authorList>
    </citation>
    <scope>IDENTIFICATION</scope>
    <source>
        <strain evidence="15 16">DH4</strain>
        <tissue evidence="15 16">Whole body</tissue>
    </source>
</reference>
<keyword evidence="5 12" id="KW-0812">Transmembrane</keyword>
<evidence type="ECO:0000256" key="1">
    <source>
        <dbReference type="ARBA" id="ARBA00004610"/>
    </source>
</evidence>
<comment type="subcellular location">
    <subcellularLocation>
        <location evidence="1">Cell junction</location>
        <location evidence="1">Gap junction</location>
    </subcellularLocation>
    <subcellularLocation>
        <location evidence="2 12">Cell membrane</location>
        <topology evidence="2 12">Multi-pass membrane protein</topology>
    </subcellularLocation>
</comment>
<evidence type="ECO:0000256" key="10">
    <source>
        <dbReference type="ARBA" id="ARBA00023136"/>
    </source>
</evidence>
<sequence length="408" mass="46973">MATVLATFSVLKDHVKWKVSQDSVAIDNLVFKMHYRFTFLMLLIATLLVTARQFIGEHIRCIAGHGMSDDVVKVINTFCFFTSTYTVTKHLNKTSVELGEIAHPGVGPATSEDSVVHHAYYQWVPFVLFFQAIFFYAPHYLWRNVEGGRLKTLVTGLHTASMALRETSLQTENGISIMSKDECDEKIRQIRHAFLNRIHLNRPWAYYLGLCEVLNFINVLLQIYLTDWFLGGAFLGLGQMLANRGSEEGQVEPLDIVFPKVTKCIFHKYGPSGTIQNHDALCIMALNIINEKIYVFLWYWYIILSVITGLGLLWRLLTMVLHARSELFNKLVFSMACPGKYNPWNVLAVTHECHYGDWVFLYYIAKNMDNYVFRELLVKLAGDLEERRQNVYNISNEEKPLNDKGTQF</sequence>
<feature type="transmembrane region" description="Helical" evidence="12">
    <location>
        <begin position="298"/>
        <end position="317"/>
    </location>
</feature>
<dbReference type="Proteomes" id="UP000005203">
    <property type="component" value="Linkage group LG6"/>
</dbReference>
<keyword evidence="8 12" id="KW-1133">Transmembrane helix</keyword>
<keyword evidence="6" id="KW-0303">Gap junction</keyword>
<evidence type="ECO:0000256" key="5">
    <source>
        <dbReference type="ARBA" id="ARBA00022692"/>
    </source>
</evidence>
<dbReference type="GO" id="GO:0005886">
    <property type="term" value="C:plasma membrane"/>
    <property type="evidence" value="ECO:0007669"/>
    <property type="project" value="UniProtKB-SubCell"/>
</dbReference>
<accession>A0A7M7IGC7</accession>
<evidence type="ECO:0000256" key="2">
    <source>
        <dbReference type="ARBA" id="ARBA00004651"/>
    </source>
</evidence>
<evidence type="ECO:0000256" key="7">
    <source>
        <dbReference type="ARBA" id="ARBA00022949"/>
    </source>
</evidence>
<comment type="similarity">
    <text evidence="12">Belongs to the pannexin family.</text>
</comment>
<reference evidence="13" key="1">
    <citation type="submission" date="2021-01" db="UniProtKB">
        <authorList>
            <consortium name="EnsemblMetazoa"/>
        </authorList>
    </citation>
    <scope>IDENTIFICATION</scope>
    <source>
        <strain evidence="13">DH4</strain>
    </source>
</reference>
<dbReference type="GO" id="GO:0005921">
    <property type="term" value="C:gap junction"/>
    <property type="evidence" value="ECO:0007669"/>
    <property type="project" value="UniProtKB-SubCell"/>
</dbReference>
<keyword evidence="4" id="KW-1003">Cell membrane</keyword>
<accession>A0A8B7KJV5</accession>
<dbReference type="KEGG" id="ame:552285"/>
<keyword evidence="14" id="KW-1185">Reference proteome</keyword>
<dbReference type="AlphaFoldDB" id="A0A7M7IGC7"/>
<dbReference type="EnsemblMetazoa" id="XM_026441280">
    <property type="protein sequence ID" value="XP_026297065"/>
    <property type="gene ID" value="LOC552285"/>
</dbReference>
<comment type="function">
    <text evidence="12">Structural component of the gap junctions.</text>
</comment>
<feature type="transmembrane region" description="Helical" evidence="12">
    <location>
        <begin position="37"/>
        <end position="55"/>
    </location>
</feature>
<dbReference type="PANTHER" id="PTHR11893:SF38">
    <property type="entry name" value="INNEXIN INX7"/>
    <property type="match status" value="1"/>
</dbReference>
<evidence type="ECO:0000256" key="6">
    <source>
        <dbReference type="ARBA" id="ARBA00022868"/>
    </source>
</evidence>
<protein>
    <recommendedName>
        <fullName evidence="12">Innexin</fullName>
    </recommendedName>
</protein>
<evidence type="ECO:0000313" key="14">
    <source>
        <dbReference type="Proteomes" id="UP000005203"/>
    </source>
</evidence>
<accession>A0A8B8H0H7</accession>
<dbReference type="GO" id="GO:0005243">
    <property type="term" value="F:gap junction channel activity"/>
    <property type="evidence" value="ECO:0007669"/>
    <property type="project" value="TreeGrafter"/>
</dbReference>
<evidence type="ECO:0000256" key="4">
    <source>
        <dbReference type="ARBA" id="ARBA00022475"/>
    </source>
</evidence>
<dbReference type="RefSeq" id="XP_026297065.1">
    <property type="nucleotide sequence ID" value="XM_026441280.1"/>
</dbReference>